<evidence type="ECO:0000256" key="2">
    <source>
        <dbReference type="ARBA" id="ARBA00022801"/>
    </source>
</evidence>
<dbReference type="GO" id="GO:0047617">
    <property type="term" value="F:fatty acyl-CoA hydrolase activity"/>
    <property type="evidence" value="ECO:0007669"/>
    <property type="project" value="InterPro"/>
</dbReference>
<dbReference type="PANTHER" id="PTHR21660">
    <property type="entry name" value="THIOESTERASE SUPERFAMILY MEMBER-RELATED"/>
    <property type="match status" value="1"/>
</dbReference>
<evidence type="ECO:0000313" key="5">
    <source>
        <dbReference type="Proteomes" id="UP000244677"/>
    </source>
</evidence>
<dbReference type="InterPro" id="IPR003736">
    <property type="entry name" value="PAAI_dom"/>
</dbReference>
<keyword evidence="5" id="KW-1185">Reference proteome</keyword>
<dbReference type="InterPro" id="IPR029069">
    <property type="entry name" value="HotDog_dom_sf"/>
</dbReference>
<feature type="domain" description="Thioesterase" evidence="3">
    <location>
        <begin position="54"/>
        <end position="127"/>
    </location>
</feature>
<organism evidence="4 5">
    <name type="scientific">Flavobacterium kingsejongi</name>
    <dbReference type="NCBI Taxonomy" id="1678728"/>
    <lineage>
        <taxon>Bacteria</taxon>
        <taxon>Pseudomonadati</taxon>
        <taxon>Bacteroidota</taxon>
        <taxon>Flavobacteriia</taxon>
        <taxon>Flavobacteriales</taxon>
        <taxon>Flavobacteriaceae</taxon>
        <taxon>Flavobacterium</taxon>
    </lineage>
</organism>
<dbReference type="Gene3D" id="3.10.129.10">
    <property type="entry name" value="Hotdog Thioesterase"/>
    <property type="match status" value="1"/>
</dbReference>
<dbReference type="CDD" id="cd03443">
    <property type="entry name" value="PaaI_thioesterase"/>
    <property type="match status" value="1"/>
</dbReference>
<dbReference type="SUPFAM" id="SSF54637">
    <property type="entry name" value="Thioesterase/thiol ester dehydrase-isomerase"/>
    <property type="match status" value="1"/>
</dbReference>
<evidence type="ECO:0000256" key="1">
    <source>
        <dbReference type="ARBA" id="ARBA00008324"/>
    </source>
</evidence>
<reference evidence="4 5" key="1">
    <citation type="submission" date="2017-04" db="EMBL/GenBank/DDBJ databases">
        <title>Complete genome sequence of Flavobacterium kingsejong AJ004.</title>
        <authorList>
            <person name="Lee P.C."/>
        </authorList>
    </citation>
    <scope>NUCLEOTIDE SEQUENCE [LARGE SCALE GENOMIC DNA]</scope>
    <source>
        <strain evidence="4 5">AJ004</strain>
    </source>
</reference>
<sequence>MDNKAFQFLKDRIGQEVQHSPSPFMNWLKPVMRTVEEGKLEFEYTIRNEMTNPMGTLHGGITAAIIDDCIGATLISYGEPWFYTTVNLVIDYFAAAKENDILIAESTIIKKGNQIVNAQCNVWNADKSRLIAKGYTNLLKIEPRNK</sequence>
<dbReference type="InterPro" id="IPR039298">
    <property type="entry name" value="ACOT13"/>
</dbReference>
<dbReference type="AlphaFoldDB" id="A0A2S1LQC7"/>
<accession>A0A2S1LQC7</accession>
<gene>
    <name evidence="4" type="ORF">FK004_12385</name>
</gene>
<dbReference type="Proteomes" id="UP000244677">
    <property type="component" value="Chromosome"/>
</dbReference>
<dbReference type="NCBIfam" id="TIGR00369">
    <property type="entry name" value="unchar_dom_1"/>
    <property type="match status" value="1"/>
</dbReference>
<dbReference type="KEGG" id="fki:FK004_12385"/>
<dbReference type="EMBL" id="CP020919">
    <property type="protein sequence ID" value="AWG25963.1"/>
    <property type="molecule type" value="Genomic_DNA"/>
</dbReference>
<protein>
    <submittedName>
        <fullName evidence="4">Thioesterase</fullName>
    </submittedName>
</protein>
<dbReference type="OrthoDB" id="32575at2"/>
<dbReference type="InterPro" id="IPR006683">
    <property type="entry name" value="Thioestr_dom"/>
</dbReference>
<name>A0A2S1LQC7_9FLAO</name>
<comment type="similarity">
    <text evidence="1">Belongs to the thioesterase PaaI family.</text>
</comment>
<evidence type="ECO:0000313" key="4">
    <source>
        <dbReference type="EMBL" id="AWG25963.1"/>
    </source>
</evidence>
<dbReference type="PANTHER" id="PTHR21660:SF1">
    <property type="entry name" value="ACYL-COENZYME A THIOESTERASE 13"/>
    <property type="match status" value="1"/>
</dbReference>
<evidence type="ECO:0000259" key="3">
    <source>
        <dbReference type="Pfam" id="PF03061"/>
    </source>
</evidence>
<proteinExistence type="inferred from homology"/>
<dbReference type="RefSeq" id="WP_108737506.1">
    <property type="nucleotide sequence ID" value="NZ_CP020919.1"/>
</dbReference>
<dbReference type="Pfam" id="PF03061">
    <property type="entry name" value="4HBT"/>
    <property type="match status" value="1"/>
</dbReference>
<keyword evidence="2" id="KW-0378">Hydrolase</keyword>